<evidence type="ECO:0000256" key="1">
    <source>
        <dbReference type="SAM" id="MobiDB-lite"/>
    </source>
</evidence>
<keyword evidence="3" id="KW-1185">Reference proteome</keyword>
<feature type="compositionally biased region" description="Low complexity" evidence="1">
    <location>
        <begin position="119"/>
        <end position="133"/>
    </location>
</feature>
<evidence type="ECO:0000313" key="2">
    <source>
        <dbReference type="EMBL" id="KAF2750227.1"/>
    </source>
</evidence>
<feature type="compositionally biased region" description="Polar residues" evidence="1">
    <location>
        <begin position="90"/>
        <end position="107"/>
    </location>
</feature>
<organism evidence="2 3">
    <name type="scientific">Sporormia fimetaria CBS 119925</name>
    <dbReference type="NCBI Taxonomy" id="1340428"/>
    <lineage>
        <taxon>Eukaryota</taxon>
        <taxon>Fungi</taxon>
        <taxon>Dikarya</taxon>
        <taxon>Ascomycota</taxon>
        <taxon>Pezizomycotina</taxon>
        <taxon>Dothideomycetes</taxon>
        <taxon>Pleosporomycetidae</taxon>
        <taxon>Pleosporales</taxon>
        <taxon>Sporormiaceae</taxon>
        <taxon>Sporormia</taxon>
    </lineage>
</organism>
<feature type="region of interest" description="Disordered" evidence="1">
    <location>
        <begin position="222"/>
        <end position="275"/>
    </location>
</feature>
<dbReference type="OrthoDB" id="3794485at2759"/>
<feature type="compositionally biased region" description="Basic and acidic residues" evidence="1">
    <location>
        <begin position="248"/>
        <end position="264"/>
    </location>
</feature>
<evidence type="ECO:0000313" key="3">
    <source>
        <dbReference type="Proteomes" id="UP000799440"/>
    </source>
</evidence>
<sequence length="385" mass="42519">MEMERNCSPVLPRKSFIRRARYPAENDPPWEGLEFIWPVGSDELGDELRHAYPQGKDLRQRKHMATIDHLKMELEAMQISATARLNSIATSTTGRSTSQEATYNSQEIVGLTSRRQSISHRTSPSPSSLGSPSLREPFRQEFAHTSTGEAPVTAGPVATPQTLVFNVADLKPMQPKTKKKMSKQELHEYKMRRIRGACDRCRRTKAKVFECTHDPDIGEASEITARPKRTGSPALDDAYPGPLKLRKSMHDAAEQHPAPDRDPVHGSTHFAEPDGTAEHAPLAATASGGWNHIGNQSDGYVDNVFFQEGYTSGTRSPGWGQYHLENAGHIQTGHHVDIPPNAEGSHLFGATLSAAPDSHLLNPDLTLNAIWMDQEDQGTTDDPTR</sequence>
<feature type="region of interest" description="Disordered" evidence="1">
    <location>
        <begin position="90"/>
        <end position="134"/>
    </location>
</feature>
<dbReference type="Proteomes" id="UP000799440">
    <property type="component" value="Unassembled WGS sequence"/>
</dbReference>
<dbReference type="EMBL" id="MU006564">
    <property type="protein sequence ID" value="KAF2750227.1"/>
    <property type="molecule type" value="Genomic_DNA"/>
</dbReference>
<protein>
    <submittedName>
        <fullName evidence="2">Uncharacterized protein</fullName>
    </submittedName>
</protein>
<proteinExistence type="predicted"/>
<gene>
    <name evidence="2" type="ORF">M011DRAFT_456148</name>
</gene>
<dbReference type="AlphaFoldDB" id="A0A6A6VM52"/>
<name>A0A6A6VM52_9PLEO</name>
<reference evidence="2" key="1">
    <citation type="journal article" date="2020" name="Stud. Mycol.">
        <title>101 Dothideomycetes genomes: a test case for predicting lifestyles and emergence of pathogens.</title>
        <authorList>
            <person name="Haridas S."/>
            <person name="Albert R."/>
            <person name="Binder M."/>
            <person name="Bloem J."/>
            <person name="Labutti K."/>
            <person name="Salamov A."/>
            <person name="Andreopoulos B."/>
            <person name="Baker S."/>
            <person name="Barry K."/>
            <person name="Bills G."/>
            <person name="Bluhm B."/>
            <person name="Cannon C."/>
            <person name="Castanera R."/>
            <person name="Culley D."/>
            <person name="Daum C."/>
            <person name="Ezra D."/>
            <person name="Gonzalez J."/>
            <person name="Henrissat B."/>
            <person name="Kuo A."/>
            <person name="Liang C."/>
            <person name="Lipzen A."/>
            <person name="Lutzoni F."/>
            <person name="Magnuson J."/>
            <person name="Mondo S."/>
            <person name="Nolan M."/>
            <person name="Ohm R."/>
            <person name="Pangilinan J."/>
            <person name="Park H.-J."/>
            <person name="Ramirez L."/>
            <person name="Alfaro M."/>
            <person name="Sun H."/>
            <person name="Tritt A."/>
            <person name="Yoshinaga Y."/>
            <person name="Zwiers L.-H."/>
            <person name="Turgeon B."/>
            <person name="Goodwin S."/>
            <person name="Spatafora J."/>
            <person name="Crous P."/>
            <person name="Grigoriev I."/>
        </authorList>
    </citation>
    <scope>NUCLEOTIDE SEQUENCE</scope>
    <source>
        <strain evidence="2">CBS 119925</strain>
    </source>
</reference>
<accession>A0A6A6VM52</accession>